<dbReference type="InterPro" id="IPR002136">
    <property type="entry name" value="Ribosomal_uL4"/>
</dbReference>
<dbReference type="GO" id="GO:0005840">
    <property type="term" value="C:ribosome"/>
    <property type="evidence" value="ECO:0007669"/>
    <property type="project" value="UniProtKB-KW"/>
</dbReference>
<dbReference type="InterPro" id="IPR013005">
    <property type="entry name" value="Ribosomal_uL4-like"/>
</dbReference>
<gene>
    <name evidence="6" type="ORF">ZT1A5_G2608</name>
</gene>
<evidence type="ECO:0000256" key="3">
    <source>
        <dbReference type="ARBA" id="ARBA00023274"/>
    </source>
</evidence>
<dbReference type="NCBIfam" id="TIGR03953">
    <property type="entry name" value="rplD_bact"/>
    <property type="match status" value="1"/>
</dbReference>
<dbReference type="SUPFAM" id="SSF52166">
    <property type="entry name" value="Ribosomal protein L4"/>
    <property type="match status" value="1"/>
</dbReference>
<evidence type="ECO:0000256" key="2">
    <source>
        <dbReference type="ARBA" id="ARBA00022980"/>
    </source>
</evidence>
<protein>
    <recommendedName>
        <fullName evidence="4">Large ribosomal subunit protein uL4m</fullName>
    </recommendedName>
</protein>
<dbReference type="Pfam" id="PF00573">
    <property type="entry name" value="Ribosomal_L4"/>
    <property type="match status" value="1"/>
</dbReference>
<dbReference type="InterPro" id="IPR023574">
    <property type="entry name" value="Ribosomal_uL4_dom_sf"/>
</dbReference>
<evidence type="ECO:0000313" key="7">
    <source>
        <dbReference type="Proteomes" id="UP000215453"/>
    </source>
</evidence>
<reference evidence="6 7" key="1">
    <citation type="submission" date="2016-10" db="EMBL/GenBank/DDBJ databases">
        <authorList>
            <person name="Varghese N."/>
        </authorList>
    </citation>
    <scope>NUCLEOTIDE SEQUENCE [LARGE SCALE GENOMIC DNA]</scope>
</reference>
<feature type="region of interest" description="Disordered" evidence="5">
    <location>
        <begin position="30"/>
        <end position="58"/>
    </location>
</feature>
<dbReference type="GO" id="GO:0006412">
    <property type="term" value="P:translation"/>
    <property type="evidence" value="ECO:0007669"/>
    <property type="project" value="InterPro"/>
</dbReference>
<name>A0A1Y6LF81_ZYMTR</name>
<dbReference type="GO" id="GO:1990904">
    <property type="term" value="C:ribonucleoprotein complex"/>
    <property type="evidence" value="ECO:0007669"/>
    <property type="project" value="UniProtKB-KW"/>
</dbReference>
<dbReference type="PANTHER" id="PTHR10746">
    <property type="entry name" value="50S RIBOSOMAL PROTEIN L4"/>
    <property type="match status" value="1"/>
</dbReference>
<dbReference type="Gene3D" id="3.40.1370.10">
    <property type="match status" value="1"/>
</dbReference>
<dbReference type="PANTHER" id="PTHR10746:SF6">
    <property type="entry name" value="LARGE RIBOSOMAL SUBUNIT PROTEIN UL4M"/>
    <property type="match status" value="1"/>
</dbReference>
<feature type="compositionally biased region" description="Pro residues" evidence="5">
    <location>
        <begin position="42"/>
        <end position="58"/>
    </location>
</feature>
<comment type="similarity">
    <text evidence="1">Belongs to the universal ribosomal protein uL4 family.</text>
</comment>
<dbReference type="Proteomes" id="UP000215453">
    <property type="component" value="Chromosome 2"/>
</dbReference>
<dbReference type="EMBL" id="LT882677">
    <property type="protein sequence ID" value="SMY21171.1"/>
    <property type="molecule type" value="Genomic_DNA"/>
</dbReference>
<evidence type="ECO:0000256" key="1">
    <source>
        <dbReference type="ARBA" id="ARBA00010528"/>
    </source>
</evidence>
<proteinExistence type="inferred from homology"/>
<keyword evidence="3" id="KW-0687">Ribonucleoprotein</keyword>
<keyword evidence="2" id="KW-0689">Ribosomal protein</keyword>
<evidence type="ECO:0000256" key="4">
    <source>
        <dbReference type="ARBA" id="ARBA00040565"/>
    </source>
</evidence>
<evidence type="ECO:0000313" key="6">
    <source>
        <dbReference type="EMBL" id="SMY21171.1"/>
    </source>
</evidence>
<feature type="region of interest" description="Disordered" evidence="5">
    <location>
        <begin position="105"/>
        <end position="152"/>
    </location>
</feature>
<organism evidence="6 7">
    <name type="scientific">Zymoseptoria tritici ST99CH_1A5</name>
    <dbReference type="NCBI Taxonomy" id="1276529"/>
    <lineage>
        <taxon>Eukaryota</taxon>
        <taxon>Fungi</taxon>
        <taxon>Dikarya</taxon>
        <taxon>Ascomycota</taxon>
        <taxon>Pezizomycotina</taxon>
        <taxon>Dothideomycetes</taxon>
        <taxon>Dothideomycetidae</taxon>
        <taxon>Mycosphaerellales</taxon>
        <taxon>Mycosphaerellaceae</taxon>
        <taxon>Zymoseptoria</taxon>
    </lineage>
</organism>
<dbReference type="GO" id="GO:0003735">
    <property type="term" value="F:structural constituent of ribosome"/>
    <property type="evidence" value="ECO:0007669"/>
    <property type="project" value="InterPro"/>
</dbReference>
<accession>A0A1Y6LF81</accession>
<sequence length="312" mass="34537">MASKRAFVPAKHLFTNFSAQQPTLTRSMATEAPLPTGTSTLSPPPSSSTIHQPPPNPFRQPTQCTLYTFPTLEPTGFATYPSTHLLLPTRKDILHKAITFEGDNARSGTASTKWRSEVHGSGRKIRPQKGSGKARLGDKKSPMLRGGGVAFGPKPRDFGTDLPKKMYDLAFRTALSHRYKKGELIVVDDSQGLGLEIAGVHENSMERYVRDVLGWNGLERSLFVSRERRDGLFTALEADGMQNKARATEVEWVDVKDLLAGGRVVVEKSALEALFREHEEDLAPQDRLRPFLRSWSQGEMLKAVAAETRAQV</sequence>
<dbReference type="AlphaFoldDB" id="A0A1Y6LF81"/>
<evidence type="ECO:0000256" key="5">
    <source>
        <dbReference type="SAM" id="MobiDB-lite"/>
    </source>
</evidence>